<keyword evidence="2" id="KW-1185">Reference proteome</keyword>
<dbReference type="EMBL" id="KZ825328">
    <property type="protein sequence ID" value="RAH47798.1"/>
    <property type="molecule type" value="Genomic_DNA"/>
</dbReference>
<evidence type="ECO:0000313" key="2">
    <source>
        <dbReference type="Proteomes" id="UP000249057"/>
    </source>
</evidence>
<gene>
    <name evidence="1" type="ORF">BO95DRAFT_472217</name>
</gene>
<name>A0ACD1GEV1_9EURO</name>
<evidence type="ECO:0000313" key="1">
    <source>
        <dbReference type="EMBL" id="RAH47798.1"/>
    </source>
</evidence>
<proteinExistence type="predicted"/>
<reference evidence="1" key="1">
    <citation type="submission" date="2018-02" db="EMBL/GenBank/DDBJ databases">
        <title>The genomes of Aspergillus section Nigri reveals drivers in fungal speciation.</title>
        <authorList>
            <consortium name="DOE Joint Genome Institute"/>
            <person name="Vesth T.C."/>
            <person name="Nybo J."/>
            <person name="Theobald S."/>
            <person name="Brandl J."/>
            <person name="Frisvad J.C."/>
            <person name="Nielsen K.F."/>
            <person name="Lyhne E.K."/>
            <person name="Kogle M.E."/>
            <person name="Kuo A."/>
            <person name="Riley R."/>
            <person name="Clum A."/>
            <person name="Nolan M."/>
            <person name="Lipzen A."/>
            <person name="Salamov A."/>
            <person name="Henrissat B."/>
            <person name="Wiebenga A."/>
            <person name="De vries R.P."/>
            <person name="Grigoriev I.V."/>
            <person name="Mortensen U.H."/>
            <person name="Andersen M.R."/>
            <person name="Baker S.E."/>
        </authorList>
    </citation>
    <scope>NUCLEOTIDE SEQUENCE</scope>
    <source>
        <strain evidence="1">CBS 621.78</strain>
    </source>
</reference>
<accession>A0ACD1GEV1</accession>
<protein>
    <submittedName>
        <fullName evidence="1">Uncharacterized protein</fullName>
    </submittedName>
</protein>
<dbReference type="Proteomes" id="UP000249057">
    <property type="component" value="Unassembled WGS sequence"/>
</dbReference>
<sequence length="621" mass="69200">MPPVRSARASKACTSCRKNKTRCYPSQGPGSGCLRCATLAQPCSLDPEPTSPNCRSSPSTHCRSEHTQNTSTVASEVNQRSAVDERHKHRIARLERTVESLVDRLDAKIDALASRFNEETPPRRTEQGIIEHEPAPVLLIREAALDAGVRSPEQNDARPEVYADPISSGLVSSSIAHSLVELFHTHYGRWVKFPEDLSTPALLSRIRRSSLLTCSVLLIAVRHTTPDLADRLAPQLFREAKRLVTSSLLMVPQTTPFFQAVLILSLWSTTIGQVPLSVDSWLLTGYALQQALISPDFVEVMRPDAALPTVQKHVDAWCLWNHLCLAHLQYCVGTRRQAQLTDVDIERCARLMQMDSITNYEARMIAEVKLYWIIYRKCCGSHPDLEAVKRALANWQQEFLVLFAQPRSQFLRMGFHFAHLLAYSNRLKSSSQESLDNMASSSSSSASLVAGMLSHAKNIIDLAIDTTDDRTRHLTDQIYHLVTFAALTLCRLVHTYEANLRATGHDLNALDGLVVQLVDWLRSIGLPTCHAAYMLGDIVFARFAKLRPHSRVLASITARRGGGEEKEDADLAQPLLDDRLFSDDVPALEYPGFIGLELFDMGLGGAEVSWPQWEGELYSST</sequence>
<organism evidence="1 2">
    <name type="scientific">Aspergillus brunneoviolaceus CBS 621.78</name>
    <dbReference type="NCBI Taxonomy" id="1450534"/>
    <lineage>
        <taxon>Eukaryota</taxon>
        <taxon>Fungi</taxon>
        <taxon>Dikarya</taxon>
        <taxon>Ascomycota</taxon>
        <taxon>Pezizomycotina</taxon>
        <taxon>Eurotiomycetes</taxon>
        <taxon>Eurotiomycetidae</taxon>
        <taxon>Eurotiales</taxon>
        <taxon>Aspergillaceae</taxon>
        <taxon>Aspergillus</taxon>
        <taxon>Aspergillus subgen. Circumdati</taxon>
    </lineage>
</organism>